<proteinExistence type="predicted"/>
<evidence type="ECO:0000256" key="1">
    <source>
        <dbReference type="ARBA" id="ARBA00004613"/>
    </source>
</evidence>
<dbReference type="Pfam" id="PF00112">
    <property type="entry name" value="Peptidase_C1"/>
    <property type="match status" value="1"/>
</dbReference>
<feature type="domain" description="Cathepsin propeptide inhibitor" evidence="14">
    <location>
        <begin position="30"/>
        <end position="86"/>
    </location>
</feature>
<name>A0A8S1NF23_9CILI</name>
<evidence type="ECO:0000256" key="9">
    <source>
        <dbReference type="ARBA" id="ARBA00036319"/>
    </source>
</evidence>
<protein>
    <recommendedName>
        <fullName evidence="10">cathepsin L</fullName>
        <ecNumber evidence="10">3.4.22.15</ecNumber>
    </recommendedName>
</protein>
<dbReference type="AlphaFoldDB" id="A0A8S1NF23"/>
<evidence type="ECO:0000256" key="5">
    <source>
        <dbReference type="ARBA" id="ARBA00022801"/>
    </source>
</evidence>
<dbReference type="InterPro" id="IPR013201">
    <property type="entry name" value="Prot_inhib_I29"/>
</dbReference>
<evidence type="ECO:0000256" key="10">
    <source>
        <dbReference type="ARBA" id="ARBA00038911"/>
    </source>
</evidence>
<dbReference type="CDD" id="cd02248">
    <property type="entry name" value="Peptidase_C1A"/>
    <property type="match status" value="1"/>
</dbReference>
<dbReference type="PANTHER" id="PTHR12411">
    <property type="entry name" value="CYSTEINE PROTEASE FAMILY C1-RELATED"/>
    <property type="match status" value="1"/>
</dbReference>
<comment type="caution">
    <text evidence="15">The sequence shown here is derived from an EMBL/GenBank/DDBJ whole genome shotgun (WGS) entry which is preliminary data.</text>
</comment>
<dbReference type="Proteomes" id="UP000692954">
    <property type="component" value="Unassembled WGS sequence"/>
</dbReference>
<comment type="subcellular location">
    <subcellularLocation>
        <location evidence="1">Secreted</location>
    </subcellularLocation>
</comment>
<dbReference type="EC" id="3.4.22.15" evidence="10"/>
<gene>
    <name evidence="15" type="ORF">PSON_ATCC_30995.1.T0550007</name>
</gene>
<dbReference type="GO" id="GO:0005576">
    <property type="term" value="C:extracellular region"/>
    <property type="evidence" value="ECO:0007669"/>
    <property type="project" value="UniProtKB-SubCell"/>
</dbReference>
<keyword evidence="5" id="KW-0378">Hydrolase</keyword>
<dbReference type="GO" id="GO:0006508">
    <property type="term" value="P:proteolysis"/>
    <property type="evidence" value="ECO:0007669"/>
    <property type="project" value="UniProtKB-KW"/>
</dbReference>
<evidence type="ECO:0000256" key="3">
    <source>
        <dbReference type="ARBA" id="ARBA00022670"/>
    </source>
</evidence>
<evidence type="ECO:0000313" key="16">
    <source>
        <dbReference type="Proteomes" id="UP000692954"/>
    </source>
</evidence>
<dbReference type="InterPro" id="IPR013128">
    <property type="entry name" value="Peptidase_C1A"/>
</dbReference>
<evidence type="ECO:0000256" key="11">
    <source>
        <dbReference type="ARBA" id="ARBA00053662"/>
    </source>
</evidence>
<evidence type="ECO:0000256" key="7">
    <source>
        <dbReference type="ARBA" id="ARBA00023145"/>
    </source>
</evidence>
<keyword evidence="7" id="KW-0865">Zymogen</keyword>
<keyword evidence="2" id="KW-0964">Secreted</keyword>
<evidence type="ECO:0000256" key="4">
    <source>
        <dbReference type="ARBA" id="ARBA00022729"/>
    </source>
</evidence>
<evidence type="ECO:0000259" key="13">
    <source>
        <dbReference type="SMART" id="SM00645"/>
    </source>
</evidence>
<keyword evidence="16" id="KW-1185">Reference proteome</keyword>
<feature type="chain" id="PRO_5035806935" description="cathepsin L" evidence="12">
    <location>
        <begin position="27"/>
        <end position="309"/>
    </location>
</feature>
<accession>A0A8S1NF23</accession>
<keyword evidence="8" id="KW-1015">Disulfide bond</keyword>
<feature type="signal peptide" evidence="12">
    <location>
        <begin position="1"/>
        <end position="26"/>
    </location>
</feature>
<dbReference type="InterPro" id="IPR000668">
    <property type="entry name" value="Peptidase_C1A_C"/>
</dbReference>
<evidence type="ECO:0000256" key="6">
    <source>
        <dbReference type="ARBA" id="ARBA00022807"/>
    </source>
</evidence>
<sequence length="309" mass="35496">MLRQILATAAITLLLITNNYQTSSQSQSEFEIWSQKHHKTYLGQEKIYREGVYQRNKKMIEEHNIVESRSYDMGENQFMALTKEEFILLYLNQLDAPQIVEQQPQETILNIDEPLKEIDWSSYTTIKEQGLCGAGWAFSVSNSIEAWYGIRGRRSIIASAQQLIDCDLYSKGCYGGYNYNAMHYVQQTGLMSGVYYPYVGQQEGCRYNSGEFRINNYQFVGNQQSTLQHYLQNYPVSVGVDASNWQFYKNGTFFDCGQTVNHYALAVGFDFGYNWIVQNSWGYGWGENGTIKLSPNNTCGILSQAYQIV</sequence>
<comment type="catalytic activity">
    <reaction evidence="9">
        <text>Specificity close to that of papain. As compared to cathepsin B, cathepsin L exhibits higher activity toward protein substrates, but has little activity on Z-Arg-Arg-NHMec, and no peptidyl-dipeptidase activity.</text>
        <dbReference type="EC" id="3.4.22.15"/>
    </reaction>
</comment>
<evidence type="ECO:0000313" key="15">
    <source>
        <dbReference type="EMBL" id="CAD8089869.1"/>
    </source>
</evidence>
<dbReference type="Pfam" id="PF08246">
    <property type="entry name" value="Inhibitor_I29"/>
    <property type="match status" value="1"/>
</dbReference>
<evidence type="ECO:0000256" key="8">
    <source>
        <dbReference type="ARBA" id="ARBA00023157"/>
    </source>
</evidence>
<reference evidence="15" key="1">
    <citation type="submission" date="2021-01" db="EMBL/GenBank/DDBJ databases">
        <authorList>
            <consortium name="Genoscope - CEA"/>
            <person name="William W."/>
        </authorList>
    </citation>
    <scope>NUCLEOTIDE SEQUENCE</scope>
</reference>
<dbReference type="GO" id="GO:0004197">
    <property type="term" value="F:cysteine-type endopeptidase activity"/>
    <property type="evidence" value="ECO:0007669"/>
    <property type="project" value="UniProtKB-EC"/>
</dbReference>
<evidence type="ECO:0000256" key="12">
    <source>
        <dbReference type="SAM" id="SignalP"/>
    </source>
</evidence>
<organism evidence="15 16">
    <name type="scientific">Paramecium sonneborni</name>
    <dbReference type="NCBI Taxonomy" id="65129"/>
    <lineage>
        <taxon>Eukaryota</taxon>
        <taxon>Sar</taxon>
        <taxon>Alveolata</taxon>
        <taxon>Ciliophora</taxon>
        <taxon>Intramacronucleata</taxon>
        <taxon>Oligohymenophorea</taxon>
        <taxon>Peniculida</taxon>
        <taxon>Parameciidae</taxon>
        <taxon>Paramecium</taxon>
    </lineage>
</organism>
<dbReference type="SMART" id="SM00848">
    <property type="entry name" value="Inhibitor_I29"/>
    <property type="match status" value="1"/>
</dbReference>
<keyword evidence="3" id="KW-0645">Protease</keyword>
<dbReference type="OrthoDB" id="300352at2759"/>
<dbReference type="InterPro" id="IPR039417">
    <property type="entry name" value="Peptidase_C1A_papain-like"/>
</dbReference>
<evidence type="ECO:0000256" key="2">
    <source>
        <dbReference type="ARBA" id="ARBA00022525"/>
    </source>
</evidence>
<dbReference type="SMART" id="SM00645">
    <property type="entry name" value="Pept_C1"/>
    <property type="match status" value="1"/>
</dbReference>
<keyword evidence="6" id="KW-0788">Thiol protease</keyword>
<feature type="domain" description="Peptidase C1A papain C-terminal" evidence="13">
    <location>
        <begin position="114"/>
        <end position="309"/>
    </location>
</feature>
<dbReference type="EMBL" id="CAJJDN010000055">
    <property type="protein sequence ID" value="CAD8089869.1"/>
    <property type="molecule type" value="Genomic_DNA"/>
</dbReference>
<evidence type="ECO:0000259" key="14">
    <source>
        <dbReference type="SMART" id="SM00848"/>
    </source>
</evidence>
<comment type="function">
    <text evidence="11">May be involved in extracellular digestion.</text>
</comment>
<keyword evidence="4 12" id="KW-0732">Signal</keyword>
<dbReference type="FunFam" id="3.90.70.10:FF:000104">
    <property type="entry name" value="Cathepsin L 1"/>
    <property type="match status" value="1"/>
</dbReference>